<evidence type="ECO:0000256" key="9">
    <source>
        <dbReference type="ARBA" id="ARBA00049401"/>
    </source>
</evidence>
<evidence type="ECO:0000256" key="8">
    <source>
        <dbReference type="ARBA" id="ARBA00031155"/>
    </source>
</evidence>
<keyword evidence="11" id="KW-1185">Reference proteome</keyword>
<organism evidence="10 11">
    <name type="scientific">Larkinella bovis</name>
    <dbReference type="NCBI Taxonomy" id="683041"/>
    <lineage>
        <taxon>Bacteria</taxon>
        <taxon>Pseudomonadati</taxon>
        <taxon>Bacteroidota</taxon>
        <taxon>Cytophagia</taxon>
        <taxon>Cytophagales</taxon>
        <taxon>Spirosomataceae</taxon>
        <taxon>Larkinella</taxon>
    </lineage>
</organism>
<comment type="cofactor">
    <cofactor evidence="1">
        <name>FMN</name>
        <dbReference type="ChEBI" id="CHEBI:58210"/>
    </cofactor>
</comment>
<protein>
    <recommendedName>
        <fullName evidence="8">Propionate 3-nitronate monooxygenase</fullName>
    </recommendedName>
</protein>
<evidence type="ECO:0000256" key="5">
    <source>
        <dbReference type="ARBA" id="ARBA00022643"/>
    </source>
</evidence>
<dbReference type="PANTHER" id="PTHR42747:SF3">
    <property type="entry name" value="NITRONATE MONOOXYGENASE-RELATED"/>
    <property type="match status" value="1"/>
</dbReference>
<dbReference type="Gene3D" id="3.20.20.70">
    <property type="entry name" value="Aldolase class I"/>
    <property type="match status" value="1"/>
</dbReference>
<dbReference type="GO" id="GO:0016491">
    <property type="term" value="F:oxidoreductase activity"/>
    <property type="evidence" value="ECO:0007669"/>
    <property type="project" value="UniProtKB-KW"/>
</dbReference>
<evidence type="ECO:0000256" key="6">
    <source>
        <dbReference type="ARBA" id="ARBA00023002"/>
    </source>
</evidence>
<evidence type="ECO:0000313" key="10">
    <source>
        <dbReference type="EMBL" id="MFC5412593.1"/>
    </source>
</evidence>
<comment type="similarity">
    <text evidence="2">Belongs to the nitronate monooxygenase family. NMO class I subfamily.</text>
</comment>
<dbReference type="EMBL" id="JBHSMA010000014">
    <property type="protein sequence ID" value="MFC5412593.1"/>
    <property type="molecule type" value="Genomic_DNA"/>
</dbReference>
<keyword evidence="4" id="KW-0285">Flavoprotein</keyword>
<evidence type="ECO:0000256" key="4">
    <source>
        <dbReference type="ARBA" id="ARBA00022630"/>
    </source>
</evidence>
<accession>A0ABW0IJA0</accession>
<reference evidence="11" key="1">
    <citation type="journal article" date="2019" name="Int. J. Syst. Evol. Microbiol.">
        <title>The Global Catalogue of Microorganisms (GCM) 10K type strain sequencing project: providing services to taxonomists for standard genome sequencing and annotation.</title>
        <authorList>
            <consortium name="The Broad Institute Genomics Platform"/>
            <consortium name="The Broad Institute Genome Sequencing Center for Infectious Disease"/>
            <person name="Wu L."/>
            <person name="Ma J."/>
        </authorList>
    </citation>
    <scope>NUCLEOTIDE SEQUENCE [LARGE SCALE GENOMIC DNA]</scope>
    <source>
        <strain evidence="11">CCUG 55250</strain>
    </source>
</reference>
<dbReference type="Proteomes" id="UP001596106">
    <property type="component" value="Unassembled WGS sequence"/>
</dbReference>
<evidence type="ECO:0000256" key="3">
    <source>
        <dbReference type="ARBA" id="ARBA00022575"/>
    </source>
</evidence>
<keyword evidence="3" id="KW-0216">Detoxification</keyword>
<dbReference type="InterPro" id="IPR004136">
    <property type="entry name" value="NMO"/>
</dbReference>
<dbReference type="Pfam" id="PF03060">
    <property type="entry name" value="NMO"/>
    <property type="match status" value="1"/>
</dbReference>
<sequence length="354" mass="37989">MKRQNTLTDLLGIHYPLIQAPMLGITTPAMVAAVSNQGGLGSLPVGGLSPEQTRTLLRETKAKTGKPFAVNLFAHSIPERIDEDQLTAMQDFLEKFCREHDLPFTRRAASAFQFHDYRDQVDILLDEQIRVVSFTFGVLEQSVVDQLSQSGTVLVGTATSLEEALVLAGRGVHAVVAQGIEAGGHRGTFLDSSRLPQVGLFSLLPQLVEHLEQPVIAAGGIYDRKTVQAVFTLGASAAQIGSLFLVADESAAVEAQKKAVLASKSTDTVLTNAFTGRWARGIRNRFMEALEASGLALPDYTVQNSLTAPIRAYAQATNRADFLSMWAGQSASKSVRGSTAAIFNALVSSLDFDA</sequence>
<name>A0ABW0IJA0_9BACT</name>
<dbReference type="CDD" id="cd04730">
    <property type="entry name" value="NPD_like"/>
    <property type="match status" value="1"/>
</dbReference>
<keyword evidence="5" id="KW-0288">FMN</keyword>
<keyword evidence="6 10" id="KW-0560">Oxidoreductase</keyword>
<keyword evidence="7" id="KW-0503">Monooxygenase</keyword>
<evidence type="ECO:0000313" key="11">
    <source>
        <dbReference type="Proteomes" id="UP001596106"/>
    </source>
</evidence>
<dbReference type="InterPro" id="IPR013785">
    <property type="entry name" value="Aldolase_TIM"/>
</dbReference>
<dbReference type="PANTHER" id="PTHR42747">
    <property type="entry name" value="NITRONATE MONOOXYGENASE-RELATED"/>
    <property type="match status" value="1"/>
</dbReference>
<evidence type="ECO:0000256" key="7">
    <source>
        <dbReference type="ARBA" id="ARBA00023033"/>
    </source>
</evidence>
<comment type="catalytic activity">
    <reaction evidence="9">
        <text>3 propionate 3-nitronate + 3 O2 + H2O = 3 3-oxopropanoate + 2 nitrate + nitrite + H2O2 + 3 H(+)</text>
        <dbReference type="Rhea" id="RHEA:57332"/>
        <dbReference type="ChEBI" id="CHEBI:15377"/>
        <dbReference type="ChEBI" id="CHEBI:15378"/>
        <dbReference type="ChEBI" id="CHEBI:15379"/>
        <dbReference type="ChEBI" id="CHEBI:16240"/>
        <dbReference type="ChEBI" id="CHEBI:16301"/>
        <dbReference type="ChEBI" id="CHEBI:17632"/>
        <dbReference type="ChEBI" id="CHEBI:33190"/>
        <dbReference type="ChEBI" id="CHEBI:136067"/>
    </reaction>
</comment>
<dbReference type="RefSeq" id="WP_379850260.1">
    <property type="nucleotide sequence ID" value="NZ_JBHSMA010000014.1"/>
</dbReference>
<gene>
    <name evidence="10" type="ORF">ACFPMF_24930</name>
</gene>
<evidence type="ECO:0000256" key="2">
    <source>
        <dbReference type="ARBA" id="ARBA00009881"/>
    </source>
</evidence>
<comment type="caution">
    <text evidence="10">The sequence shown here is derived from an EMBL/GenBank/DDBJ whole genome shotgun (WGS) entry which is preliminary data.</text>
</comment>
<dbReference type="SUPFAM" id="SSF51412">
    <property type="entry name" value="Inosine monophosphate dehydrogenase (IMPDH)"/>
    <property type="match status" value="1"/>
</dbReference>
<proteinExistence type="inferred from homology"/>
<evidence type="ECO:0000256" key="1">
    <source>
        <dbReference type="ARBA" id="ARBA00001917"/>
    </source>
</evidence>